<reference evidence="5 6" key="1">
    <citation type="submission" date="2020-03" db="EMBL/GenBank/DDBJ databases">
        <title>Dissostichus mawsoni Genome sequencing and assembly.</title>
        <authorList>
            <person name="Park H."/>
        </authorList>
    </citation>
    <scope>NUCLEOTIDE SEQUENCE [LARGE SCALE GENOMIC DNA]</scope>
    <source>
        <strain evidence="5">DM0001</strain>
        <tissue evidence="5">Muscle</tissue>
    </source>
</reference>
<dbReference type="InterPro" id="IPR035983">
    <property type="entry name" value="Hect_E3_ubiquitin_ligase"/>
</dbReference>
<keyword evidence="1" id="KW-0808">Transferase</keyword>
<dbReference type="PROSITE" id="PS50237">
    <property type="entry name" value="HECT"/>
    <property type="match status" value="1"/>
</dbReference>
<comment type="caution">
    <text evidence="5">The sequence shown here is derived from an EMBL/GenBank/DDBJ whole genome shotgun (WGS) entry which is preliminary data.</text>
</comment>
<accession>A0A7J5ZA04</accession>
<dbReference type="InterPro" id="IPR000569">
    <property type="entry name" value="HECT_dom"/>
</dbReference>
<proteinExistence type="predicted"/>
<feature type="domain" description="HECT" evidence="4">
    <location>
        <begin position="341"/>
        <end position="408"/>
    </location>
</feature>
<feature type="non-terminal residue" evidence="5">
    <location>
        <position position="1"/>
    </location>
</feature>
<evidence type="ECO:0000313" key="5">
    <source>
        <dbReference type="EMBL" id="KAF3858644.1"/>
    </source>
</evidence>
<feature type="active site" description="Glycyl thioester intermediate" evidence="3">
    <location>
        <position position="376"/>
    </location>
</feature>
<evidence type="ECO:0000259" key="4">
    <source>
        <dbReference type="PROSITE" id="PS50237"/>
    </source>
</evidence>
<evidence type="ECO:0000256" key="1">
    <source>
        <dbReference type="ARBA" id="ARBA00022679"/>
    </source>
</evidence>
<evidence type="ECO:0000256" key="2">
    <source>
        <dbReference type="ARBA" id="ARBA00022786"/>
    </source>
</evidence>
<dbReference type="Proteomes" id="UP000518266">
    <property type="component" value="Unassembled WGS sequence"/>
</dbReference>
<dbReference type="OrthoDB" id="2384350at2759"/>
<evidence type="ECO:0000256" key="3">
    <source>
        <dbReference type="PROSITE-ProRule" id="PRU00104"/>
    </source>
</evidence>
<dbReference type="EMBL" id="JAAKFY010000004">
    <property type="protein sequence ID" value="KAF3858644.1"/>
    <property type="molecule type" value="Genomic_DNA"/>
</dbReference>
<keyword evidence="2 3" id="KW-0833">Ubl conjugation pathway</keyword>
<protein>
    <recommendedName>
        <fullName evidence="4">HECT domain-containing protein</fullName>
    </recommendedName>
</protein>
<dbReference type="Gene3D" id="3.90.1750.10">
    <property type="entry name" value="Hect, E3 ligase catalytic domains"/>
    <property type="match status" value="1"/>
</dbReference>
<dbReference type="Gene3D" id="3.30.2410.10">
    <property type="entry name" value="Hect, E3 ligase catalytic domain"/>
    <property type="match status" value="1"/>
</dbReference>
<evidence type="ECO:0000313" key="6">
    <source>
        <dbReference type="Proteomes" id="UP000518266"/>
    </source>
</evidence>
<gene>
    <name evidence="5" type="ORF">F7725_011845</name>
</gene>
<keyword evidence="6" id="KW-1185">Reference proteome</keyword>
<dbReference type="GO" id="GO:0004842">
    <property type="term" value="F:ubiquitin-protein transferase activity"/>
    <property type="evidence" value="ECO:0007669"/>
    <property type="project" value="InterPro"/>
</dbReference>
<name>A0A7J5ZA04_DISMA</name>
<dbReference type="SUPFAM" id="SSF56204">
    <property type="entry name" value="Hect, E3 ligase catalytic domain"/>
    <property type="match status" value="2"/>
</dbReference>
<organism evidence="5 6">
    <name type="scientific">Dissostichus mawsoni</name>
    <name type="common">Antarctic cod</name>
    <dbReference type="NCBI Taxonomy" id="36200"/>
    <lineage>
        <taxon>Eukaryota</taxon>
        <taxon>Metazoa</taxon>
        <taxon>Chordata</taxon>
        <taxon>Craniata</taxon>
        <taxon>Vertebrata</taxon>
        <taxon>Euteleostomi</taxon>
        <taxon>Actinopterygii</taxon>
        <taxon>Neopterygii</taxon>
        <taxon>Teleostei</taxon>
        <taxon>Neoteleostei</taxon>
        <taxon>Acanthomorphata</taxon>
        <taxon>Eupercaria</taxon>
        <taxon>Perciformes</taxon>
        <taxon>Notothenioidei</taxon>
        <taxon>Nototheniidae</taxon>
        <taxon>Dissostichus</taxon>
    </lineage>
</organism>
<sequence length="408" mass="45491">NDQAHSINISWSTETQSQKRNSLLTVGKEDLNKKGDKSRNILEEVCGCYYSIFVHVNILYCSRRTNLAVTITIRNTDNVSLLIDTLCDLYAPCVEEEDEELVAVNMTSLVDTEMEDVNVTLPAIIANLSQPIDHGRVSWFNISRANVWDGAVRGFKRTSYSENCDMLVKFTDDAGVFEEGIDSGGPRRELLSLLMKNLKDRPIFDGPDGRRFLVYNANGMHTIENAASVDALREMTMRHSTMLQTAGCLRHVASVEEKRGIVFKEGLSALQFLNALQQHPTLLAPVLCHSEKRLTALELFKPDLSPPGSNRRLRESQTLGYWADNLLDCEESQTAVSLEDVLMFATGLTSLPPSGFEPLPGIEFLDDSPFPMANTCSNTLKLPLLEAYNVFKSQMDFGMQNSPGFGCF</sequence>
<dbReference type="Pfam" id="PF00632">
    <property type="entry name" value="HECT"/>
    <property type="match status" value="1"/>
</dbReference>
<dbReference type="AlphaFoldDB" id="A0A7J5ZA04"/>